<feature type="non-terminal residue" evidence="1">
    <location>
        <position position="73"/>
    </location>
</feature>
<protein>
    <submittedName>
        <fullName evidence="1">Uncharacterized protein</fullName>
    </submittedName>
</protein>
<accession>A0A0C9YGZ7</accession>
<evidence type="ECO:0000313" key="1">
    <source>
        <dbReference type="EMBL" id="KIK13169.1"/>
    </source>
</evidence>
<dbReference type="HOGENOM" id="CLU_2711686_0_0_1"/>
<reference evidence="1 2" key="1">
    <citation type="submission" date="2014-04" db="EMBL/GenBank/DDBJ databases">
        <authorList>
            <consortium name="DOE Joint Genome Institute"/>
            <person name="Kuo A."/>
            <person name="Kohler A."/>
            <person name="Costa M.D."/>
            <person name="Nagy L.G."/>
            <person name="Floudas D."/>
            <person name="Copeland A."/>
            <person name="Barry K.W."/>
            <person name="Cichocki N."/>
            <person name="Veneault-Fourrey C."/>
            <person name="LaButti K."/>
            <person name="Lindquist E.A."/>
            <person name="Lipzen A."/>
            <person name="Lundell T."/>
            <person name="Morin E."/>
            <person name="Murat C."/>
            <person name="Sun H."/>
            <person name="Tunlid A."/>
            <person name="Henrissat B."/>
            <person name="Grigoriev I.V."/>
            <person name="Hibbett D.S."/>
            <person name="Martin F."/>
            <person name="Nordberg H.P."/>
            <person name="Cantor M.N."/>
            <person name="Hua S.X."/>
        </authorList>
    </citation>
    <scope>NUCLEOTIDE SEQUENCE [LARGE SCALE GENOMIC DNA]</scope>
    <source>
        <strain evidence="1 2">441</strain>
    </source>
</reference>
<proteinExistence type="predicted"/>
<reference evidence="2" key="2">
    <citation type="submission" date="2015-01" db="EMBL/GenBank/DDBJ databases">
        <title>Evolutionary Origins and Diversification of the Mycorrhizal Mutualists.</title>
        <authorList>
            <consortium name="DOE Joint Genome Institute"/>
            <consortium name="Mycorrhizal Genomics Consortium"/>
            <person name="Kohler A."/>
            <person name="Kuo A."/>
            <person name="Nagy L.G."/>
            <person name="Floudas D."/>
            <person name="Copeland A."/>
            <person name="Barry K.W."/>
            <person name="Cichocki N."/>
            <person name="Veneault-Fourrey C."/>
            <person name="LaButti K."/>
            <person name="Lindquist E.A."/>
            <person name="Lipzen A."/>
            <person name="Lundell T."/>
            <person name="Morin E."/>
            <person name="Murat C."/>
            <person name="Riley R."/>
            <person name="Ohm R."/>
            <person name="Sun H."/>
            <person name="Tunlid A."/>
            <person name="Henrissat B."/>
            <person name="Grigoriev I.V."/>
            <person name="Hibbett D.S."/>
            <person name="Martin F."/>
        </authorList>
    </citation>
    <scope>NUCLEOTIDE SEQUENCE [LARGE SCALE GENOMIC DNA]</scope>
    <source>
        <strain evidence="2">441</strain>
    </source>
</reference>
<organism evidence="1 2">
    <name type="scientific">Pisolithus microcarpus 441</name>
    <dbReference type="NCBI Taxonomy" id="765257"/>
    <lineage>
        <taxon>Eukaryota</taxon>
        <taxon>Fungi</taxon>
        <taxon>Dikarya</taxon>
        <taxon>Basidiomycota</taxon>
        <taxon>Agaricomycotina</taxon>
        <taxon>Agaricomycetes</taxon>
        <taxon>Agaricomycetidae</taxon>
        <taxon>Boletales</taxon>
        <taxon>Sclerodermatineae</taxon>
        <taxon>Pisolithaceae</taxon>
        <taxon>Pisolithus</taxon>
    </lineage>
</organism>
<keyword evidence="2" id="KW-1185">Reference proteome</keyword>
<evidence type="ECO:0000313" key="2">
    <source>
        <dbReference type="Proteomes" id="UP000054018"/>
    </source>
</evidence>
<sequence>MRRSLLPTCIDRESRYWVAICVGYVVDPSRSPRESYTLLNASDQVRVSVRSLLLVRQTPRVGGHSHQTSASGL</sequence>
<dbReference type="EMBL" id="KN834016">
    <property type="protein sequence ID" value="KIK13169.1"/>
    <property type="molecule type" value="Genomic_DNA"/>
</dbReference>
<name>A0A0C9YGZ7_9AGAM</name>
<dbReference type="Proteomes" id="UP000054018">
    <property type="component" value="Unassembled WGS sequence"/>
</dbReference>
<gene>
    <name evidence="1" type="ORF">PISMIDRAFT_688973</name>
</gene>
<dbReference type="AlphaFoldDB" id="A0A0C9YGZ7"/>